<dbReference type="InterPro" id="IPR036302">
    <property type="entry name" value="Pyosin/cloacin_T_dom_sf"/>
</dbReference>
<accession>A0AAW4E538</accession>
<feature type="domain" description="Pyosin/cloacin translocation" evidence="7">
    <location>
        <begin position="488"/>
        <end position="626"/>
    </location>
</feature>
<evidence type="ECO:0000256" key="4">
    <source>
        <dbReference type="SAM" id="Coils"/>
    </source>
</evidence>
<evidence type="ECO:0000259" key="6">
    <source>
        <dbReference type="Pfam" id="PF03515"/>
    </source>
</evidence>
<evidence type="ECO:0000256" key="5">
    <source>
        <dbReference type="SAM" id="MobiDB-lite"/>
    </source>
</evidence>
<evidence type="ECO:0000313" key="8">
    <source>
        <dbReference type="EMBL" id="MBJ9866340.1"/>
    </source>
</evidence>
<feature type="domain" description="Pyosin/cloacin translocation" evidence="6">
    <location>
        <begin position="1"/>
        <end position="312"/>
    </location>
</feature>
<evidence type="ECO:0000259" key="7">
    <source>
        <dbReference type="Pfam" id="PF06958"/>
    </source>
</evidence>
<evidence type="ECO:0000256" key="3">
    <source>
        <dbReference type="ARBA" id="ARBA00023048"/>
    </source>
</evidence>
<keyword evidence="1" id="KW-0929">Antimicrobial</keyword>
<dbReference type="AlphaFoldDB" id="A0AAW4E538"/>
<dbReference type="GO" id="GO:0042742">
    <property type="term" value="P:defense response to bacterium"/>
    <property type="evidence" value="ECO:0007669"/>
    <property type="project" value="UniProtKB-KW"/>
</dbReference>
<organism evidence="8 9">
    <name type="scientific">Citrobacter koseri</name>
    <name type="common">Citrobacter diversus</name>
    <dbReference type="NCBI Taxonomy" id="545"/>
    <lineage>
        <taxon>Bacteria</taxon>
        <taxon>Pseudomonadati</taxon>
        <taxon>Pseudomonadota</taxon>
        <taxon>Gammaproteobacteria</taxon>
        <taxon>Enterobacterales</taxon>
        <taxon>Enterobacteriaceae</taxon>
        <taxon>Citrobacter</taxon>
    </lineage>
</organism>
<keyword evidence="4" id="KW-0175">Coiled coil</keyword>
<dbReference type="EMBL" id="JADVNV010000001">
    <property type="protein sequence ID" value="MBJ9866340.1"/>
    <property type="molecule type" value="Genomic_DNA"/>
</dbReference>
<gene>
    <name evidence="8" type="ORF">I5687_00020</name>
</gene>
<dbReference type="Proteomes" id="UP000807555">
    <property type="component" value="Unassembled WGS sequence"/>
</dbReference>
<name>A0AAW4E538_CITKO</name>
<evidence type="ECO:0000313" key="9">
    <source>
        <dbReference type="Proteomes" id="UP000807555"/>
    </source>
</evidence>
<feature type="region of interest" description="Disordered" evidence="5">
    <location>
        <begin position="561"/>
        <end position="581"/>
    </location>
</feature>
<dbReference type="Pfam" id="PF03515">
    <property type="entry name" value="Cloacin"/>
    <property type="match status" value="1"/>
</dbReference>
<dbReference type="Pfam" id="PF06958">
    <property type="entry name" value="Pyocin_S"/>
    <property type="match status" value="1"/>
</dbReference>
<dbReference type="RefSeq" id="WP_175402959.1">
    <property type="nucleotide sequence ID" value="NZ_ABTEQQ020000001.1"/>
</dbReference>
<dbReference type="GO" id="GO:0031640">
    <property type="term" value="P:killing of cells of another organism"/>
    <property type="evidence" value="ECO:0007669"/>
    <property type="project" value="UniProtKB-KW"/>
</dbReference>
<reference evidence="8" key="1">
    <citation type="submission" date="2020-11" db="EMBL/GenBank/DDBJ databases">
        <title>Enhanced detection system for hospital associated transmission using whole genome sequencing surveillance.</title>
        <authorList>
            <person name="Harrison L.H."/>
            <person name="Van Tyne D."/>
            <person name="Marsh J.W."/>
            <person name="Griffith M.P."/>
            <person name="Snyder D.J."/>
            <person name="Cooper V.S."/>
            <person name="Mustapha M."/>
        </authorList>
    </citation>
    <scope>NUCLEOTIDE SEQUENCE</scope>
    <source>
        <strain evidence="8">CB00014</strain>
    </source>
</reference>
<comment type="caution">
    <text evidence="8">The sequence shown here is derived from an EMBL/GenBank/DDBJ whole genome shotgun (WGS) entry which is preliminary data.</text>
</comment>
<feature type="coiled-coil region" evidence="4">
    <location>
        <begin position="320"/>
        <end position="356"/>
    </location>
</feature>
<keyword evidence="2" id="KW-0044">Antibiotic</keyword>
<sequence length="769" mass="80807">MSDNEKTVPTEGVDYGDSMVVWPSKGKLPGGNPADGSPFPPSSLGPGWSDYGMGGVASVQGQTVWMIPQRLTIDQTVEDGDWPGWSMMIYQGTWEQHPVSAALNALDKGLKSGLPDPSRPAVIPFARLDPGSVKEKGISRAVTFLPLNAVTDVPAGKLPAKGGKVNVRRRVTDMVKGGKQYLVLMGGKIMTVPVVDAKPVKDRAPGTNRFLKGVYQASVAPGLPDMSFVKNRHKDKKLQGLPYNYKPNTDGVFLEQGAYGASGFTAASHNRDVIVRFPAESGVSPLYVSTVEFMGSDELKQRQNAENKAKADIAAKAKAAADAKAKADAAAKAKAAAEAKAKADAAAKAKAAAEAKAKADAAAKARAELFAKAGVKPAPTYTAQMVTGANNAMKAPGAMVLNQSPGTVQMALAGAGSLTLSGAAEKSILNTILNSVKTLGKAVPGGYVISAIFHSPKAGEGSDKVPGRDLEAMFALNAQHIAGQGVKIEPGAKSVNLPVRGQLVINNGQLAMRLLKTGNSSIPAAVPVLNAVRDAATGLDKITVPAVAGAPARTILVNPASAPSKPSNTGNQKPVPVTPVHTGTEIKPVETLVTTTTPAVDAGGLRDFIYWRPDAAGTGVEPVYVMLSGPYGETNAKGKYSGREYNKDKAGGPIQNLDWKTATIDRAGVDKVKLHTGRFGESPDNKVMIDRLEKILKGELQPTDTDKRFYTHEIRELERYRSVGVPDGVSPDDDGATWNNTHTATLEDYKLSSDRSLLYTPEALKAGDE</sequence>
<protein>
    <submittedName>
        <fullName evidence="8">S-type pyocin domain-containing protein</fullName>
    </submittedName>
</protein>
<dbReference type="InterPro" id="IPR016128">
    <property type="entry name" value="Pyosin/cloacin_T_dom"/>
</dbReference>
<evidence type="ECO:0000256" key="1">
    <source>
        <dbReference type="ARBA" id="ARBA00022529"/>
    </source>
</evidence>
<keyword evidence="3" id="KW-0078">Bacteriocin</keyword>
<proteinExistence type="predicted"/>
<dbReference type="SUPFAM" id="SSF69369">
    <property type="entry name" value="Cloacin translocation domain"/>
    <property type="match status" value="2"/>
</dbReference>
<evidence type="ECO:0000256" key="2">
    <source>
        <dbReference type="ARBA" id="ARBA00023022"/>
    </source>
</evidence>
<feature type="region of interest" description="Disordered" evidence="5">
    <location>
        <begin position="24"/>
        <end position="46"/>
    </location>
</feature>